<dbReference type="SUPFAM" id="SSF55455">
    <property type="entry name" value="SRF-like"/>
    <property type="match status" value="1"/>
</dbReference>
<dbReference type="PROSITE" id="PS50066">
    <property type="entry name" value="MADS_BOX_2"/>
    <property type="match status" value="1"/>
</dbReference>
<feature type="non-terminal residue" evidence="7">
    <location>
        <position position="1"/>
    </location>
</feature>
<evidence type="ECO:0000313" key="7">
    <source>
        <dbReference type="EMBL" id="CAK9187385.1"/>
    </source>
</evidence>
<accession>A0ABC8V237</accession>
<sequence>KKVQYEFIANERARTRTFKKRKTGLLKKVSELQTLCGVDACAFIYSSRDSQTVAWPSSLEAYHVLERFKNMPTGKQTCNMMDQEILLNKNLIMLDGNLKKETRKNQGLEMEQLLLRCLANENLHDFSWSKEMKIVVPFLDDKIKLVTNKIKNL</sequence>
<dbReference type="EMBL" id="CAUOFW020009946">
    <property type="protein sequence ID" value="CAK9187385.1"/>
    <property type="molecule type" value="Genomic_DNA"/>
</dbReference>
<dbReference type="Pfam" id="PF00319">
    <property type="entry name" value="SRF-TF"/>
    <property type="match status" value="1"/>
</dbReference>
<dbReference type="InterPro" id="IPR036879">
    <property type="entry name" value="TF_MADSbox_sf"/>
</dbReference>
<dbReference type="AlphaFoldDB" id="A0ABC8V237"/>
<dbReference type="Proteomes" id="UP001642360">
    <property type="component" value="Unassembled WGS sequence"/>
</dbReference>
<dbReference type="InterPro" id="IPR033897">
    <property type="entry name" value="SRF-like_MADS-box"/>
</dbReference>
<dbReference type="CDD" id="cd00266">
    <property type="entry name" value="MADS_SRF_like"/>
    <property type="match status" value="1"/>
</dbReference>
<gene>
    <name evidence="7" type="ORF">ILEXP_LOCUS57929</name>
</gene>
<evidence type="ECO:0000259" key="6">
    <source>
        <dbReference type="PROSITE" id="PS50066"/>
    </source>
</evidence>
<keyword evidence="3" id="KW-0238">DNA-binding</keyword>
<keyword evidence="5" id="KW-0539">Nucleus</keyword>
<evidence type="ECO:0000256" key="3">
    <source>
        <dbReference type="ARBA" id="ARBA00023125"/>
    </source>
</evidence>
<evidence type="ECO:0000256" key="1">
    <source>
        <dbReference type="ARBA" id="ARBA00004123"/>
    </source>
</evidence>
<evidence type="ECO:0000256" key="2">
    <source>
        <dbReference type="ARBA" id="ARBA00023015"/>
    </source>
</evidence>
<proteinExistence type="predicted"/>
<protein>
    <recommendedName>
        <fullName evidence="6">MADS-box domain-containing protein</fullName>
    </recommendedName>
</protein>
<comment type="subcellular location">
    <subcellularLocation>
        <location evidence="1">Nucleus</location>
    </subcellularLocation>
</comment>
<comment type="caution">
    <text evidence="7">The sequence shown here is derived from an EMBL/GenBank/DDBJ whole genome shotgun (WGS) entry which is preliminary data.</text>
</comment>
<dbReference type="SMART" id="SM00432">
    <property type="entry name" value="MADS"/>
    <property type="match status" value="1"/>
</dbReference>
<organism evidence="7 8">
    <name type="scientific">Ilex paraguariensis</name>
    <name type="common">yerba mate</name>
    <dbReference type="NCBI Taxonomy" id="185542"/>
    <lineage>
        <taxon>Eukaryota</taxon>
        <taxon>Viridiplantae</taxon>
        <taxon>Streptophyta</taxon>
        <taxon>Embryophyta</taxon>
        <taxon>Tracheophyta</taxon>
        <taxon>Spermatophyta</taxon>
        <taxon>Magnoliopsida</taxon>
        <taxon>eudicotyledons</taxon>
        <taxon>Gunneridae</taxon>
        <taxon>Pentapetalae</taxon>
        <taxon>asterids</taxon>
        <taxon>campanulids</taxon>
        <taxon>Aquifoliales</taxon>
        <taxon>Aquifoliaceae</taxon>
        <taxon>Ilex</taxon>
    </lineage>
</organism>
<evidence type="ECO:0000313" key="8">
    <source>
        <dbReference type="Proteomes" id="UP001642360"/>
    </source>
</evidence>
<evidence type="ECO:0000256" key="4">
    <source>
        <dbReference type="ARBA" id="ARBA00023163"/>
    </source>
</evidence>
<keyword evidence="2" id="KW-0805">Transcription regulation</keyword>
<dbReference type="GO" id="GO:0005634">
    <property type="term" value="C:nucleus"/>
    <property type="evidence" value="ECO:0007669"/>
    <property type="project" value="UniProtKB-SubCell"/>
</dbReference>
<dbReference type="Gene3D" id="3.40.1810.10">
    <property type="entry name" value="Transcription factor, MADS-box"/>
    <property type="match status" value="1"/>
</dbReference>
<feature type="domain" description="MADS-box" evidence="6">
    <location>
        <begin position="1"/>
        <end position="48"/>
    </location>
</feature>
<dbReference type="PANTHER" id="PTHR11945">
    <property type="entry name" value="MADS BOX PROTEIN"/>
    <property type="match status" value="1"/>
</dbReference>
<keyword evidence="4" id="KW-0804">Transcription</keyword>
<evidence type="ECO:0000256" key="5">
    <source>
        <dbReference type="ARBA" id="ARBA00023242"/>
    </source>
</evidence>
<keyword evidence="8" id="KW-1185">Reference proteome</keyword>
<dbReference type="GO" id="GO:0003677">
    <property type="term" value="F:DNA binding"/>
    <property type="evidence" value="ECO:0007669"/>
    <property type="project" value="UniProtKB-KW"/>
</dbReference>
<name>A0ABC8V237_9AQUA</name>
<reference evidence="7 8" key="1">
    <citation type="submission" date="2024-02" db="EMBL/GenBank/DDBJ databases">
        <authorList>
            <person name="Vignale AGUSTIN F."/>
            <person name="Sosa J E."/>
            <person name="Modenutti C."/>
        </authorList>
    </citation>
    <scope>NUCLEOTIDE SEQUENCE [LARGE SCALE GENOMIC DNA]</scope>
</reference>
<dbReference type="InterPro" id="IPR002100">
    <property type="entry name" value="TF_MADSbox"/>
</dbReference>
<dbReference type="PANTHER" id="PTHR11945:SF505">
    <property type="entry name" value="MADS-BOX DOMAIN-CONTAINING PROTEIN"/>
    <property type="match status" value="1"/>
</dbReference>